<evidence type="ECO:0000256" key="1">
    <source>
        <dbReference type="SAM" id="MobiDB-lite"/>
    </source>
</evidence>
<feature type="compositionally biased region" description="Low complexity" evidence="1">
    <location>
        <begin position="20"/>
        <end position="33"/>
    </location>
</feature>
<proteinExistence type="predicted"/>
<dbReference type="HOGENOM" id="CLU_2680593_0_0_4"/>
<accession>A0A0H2WG79</accession>
<gene>
    <name evidence="2" type="ordered locus">BMA3015</name>
</gene>
<reference evidence="2 3" key="1">
    <citation type="journal article" date="2004" name="Proc. Natl. Acad. Sci. U.S.A.">
        <title>Structural flexibility in the Burkholderia mallei genome.</title>
        <authorList>
            <person name="Nierman W.C."/>
            <person name="DeShazer D."/>
            <person name="Kim H.S."/>
            <person name="Tettelin H."/>
            <person name="Nelson K.E."/>
            <person name="Feldblyum T."/>
            <person name="Ulrich R.L."/>
            <person name="Ronning C.M."/>
            <person name="Brinkac L.M."/>
            <person name="Daugherty S.C."/>
            <person name="Davidsen T.D."/>
            <person name="Deboy R.T."/>
            <person name="Dimitrov G."/>
            <person name="Dodson R.J."/>
            <person name="Durkin A.S."/>
            <person name="Gwinn M.L."/>
            <person name="Haft D.H."/>
            <person name="Khouri H."/>
            <person name="Kolonay J.F."/>
            <person name="Madupu R."/>
            <person name="Mohammoud Y."/>
            <person name="Nelson W.C."/>
            <person name="Radune D."/>
            <person name="Romero C.M."/>
            <person name="Sarria S."/>
            <person name="Selengut J."/>
            <person name="Shamblin C."/>
            <person name="Sullivan S.A."/>
            <person name="White O."/>
            <person name="Yu Y."/>
            <person name="Zafar N."/>
            <person name="Zhou L."/>
            <person name="Fraser C.M."/>
        </authorList>
    </citation>
    <scope>NUCLEOTIDE SEQUENCE [LARGE SCALE GENOMIC DNA]</scope>
    <source>
        <strain evidence="2 3">ATCC 23344</strain>
    </source>
</reference>
<dbReference type="EMBL" id="CP000010">
    <property type="protein sequence ID" value="AAU48432.1"/>
    <property type="molecule type" value="Genomic_DNA"/>
</dbReference>
<sequence>MSCLARARAGGAKGRDRGASRGASRSTSRGTSRYVGARRGTSRLIGRMDGCEVVRLRIGQASGCSPATGNRAIA</sequence>
<evidence type="ECO:0000313" key="2">
    <source>
        <dbReference type="EMBL" id="AAU48432.1"/>
    </source>
</evidence>
<dbReference type="KEGG" id="bma:BMA3015"/>
<dbReference type="AlphaFoldDB" id="A0A0H2WG79"/>
<protein>
    <submittedName>
        <fullName evidence="2">Uncharacterized protein</fullName>
    </submittedName>
</protein>
<dbReference type="Proteomes" id="UP000006693">
    <property type="component" value="Chromosome 1"/>
</dbReference>
<feature type="compositionally biased region" description="Low complexity" evidence="1">
    <location>
        <begin position="1"/>
        <end position="10"/>
    </location>
</feature>
<evidence type="ECO:0000313" key="3">
    <source>
        <dbReference type="Proteomes" id="UP000006693"/>
    </source>
</evidence>
<keyword evidence="3" id="KW-1185">Reference proteome</keyword>
<name>A0A0H2WG79_BURMA</name>
<feature type="region of interest" description="Disordered" evidence="1">
    <location>
        <begin position="1"/>
        <end position="39"/>
    </location>
</feature>
<organism evidence="2 3">
    <name type="scientific">Burkholderia mallei (strain ATCC 23344)</name>
    <dbReference type="NCBI Taxonomy" id="243160"/>
    <lineage>
        <taxon>Bacteria</taxon>
        <taxon>Pseudomonadati</taxon>
        <taxon>Pseudomonadota</taxon>
        <taxon>Betaproteobacteria</taxon>
        <taxon>Burkholderiales</taxon>
        <taxon>Burkholderiaceae</taxon>
        <taxon>Burkholderia</taxon>
        <taxon>pseudomallei group</taxon>
    </lineage>
</organism>